<dbReference type="SUPFAM" id="SSF52833">
    <property type="entry name" value="Thioredoxin-like"/>
    <property type="match status" value="1"/>
</dbReference>
<protein>
    <submittedName>
        <fullName evidence="3">Thioredoxin domain-containing protein</fullName>
    </submittedName>
</protein>
<dbReference type="Pfam" id="PF13462">
    <property type="entry name" value="Thioredoxin_4"/>
    <property type="match status" value="1"/>
</dbReference>
<dbReference type="Proteomes" id="UP001427805">
    <property type="component" value="Unassembled WGS sequence"/>
</dbReference>
<dbReference type="PANTHER" id="PTHR13887:SF56">
    <property type="entry name" value="THIOREDOXIN-LIKE REDUCTASE RV2466C"/>
    <property type="match status" value="1"/>
</dbReference>
<evidence type="ECO:0000313" key="4">
    <source>
        <dbReference type="Proteomes" id="UP001427805"/>
    </source>
</evidence>
<dbReference type="Gene3D" id="3.40.30.10">
    <property type="entry name" value="Glutaredoxin"/>
    <property type="match status" value="1"/>
</dbReference>
<dbReference type="InterPro" id="IPR012336">
    <property type="entry name" value="Thioredoxin-like_fold"/>
</dbReference>
<feature type="domain" description="Thioredoxin-like fold" evidence="2">
    <location>
        <begin position="53"/>
        <end position="234"/>
    </location>
</feature>
<reference evidence="3 4" key="1">
    <citation type="submission" date="2024-05" db="EMBL/GenBank/DDBJ databases">
        <title>Sphingomonas sp. HF-S3 16S ribosomal RNA gene Genome sequencing and assembly.</title>
        <authorList>
            <person name="Lee H."/>
        </authorList>
    </citation>
    <scope>NUCLEOTIDE SEQUENCE [LARGE SCALE GENOMIC DNA]</scope>
    <source>
        <strain evidence="3 4">HF-S3</strain>
    </source>
</reference>
<dbReference type="Gene3D" id="1.10.40.110">
    <property type="match status" value="1"/>
</dbReference>
<dbReference type="EMBL" id="JBDIZK010000001">
    <property type="protein sequence ID" value="MEN3745628.1"/>
    <property type="molecule type" value="Genomic_DNA"/>
</dbReference>
<comment type="similarity">
    <text evidence="1">Belongs to the thioredoxin family. DsbA subfamily.</text>
</comment>
<keyword evidence="4" id="KW-1185">Reference proteome</keyword>
<evidence type="ECO:0000259" key="2">
    <source>
        <dbReference type="Pfam" id="PF13462"/>
    </source>
</evidence>
<gene>
    <name evidence="3" type="ORF">TPR58_00505</name>
</gene>
<proteinExistence type="inferred from homology"/>
<dbReference type="PANTHER" id="PTHR13887">
    <property type="entry name" value="GLUTATHIONE S-TRANSFERASE KAPPA"/>
    <property type="match status" value="1"/>
</dbReference>
<comment type="caution">
    <text evidence="3">The sequence shown here is derived from an EMBL/GenBank/DDBJ whole genome shotgun (WGS) entry which is preliminary data.</text>
</comment>
<evidence type="ECO:0000313" key="3">
    <source>
        <dbReference type="EMBL" id="MEN3745628.1"/>
    </source>
</evidence>
<sequence length="243" mass="25850">MRVTLALIASLALAGCGGGSTDGNVATAQGPAAPKVAAPAGKKWVDVVEKTPEGGMRQGNPNAPVKLVEFGSRSCPGCGYFATTAVEPLREKYVSTGQVSYEFRDFPLHPQDLGLILIGHCVPAESFFPILDGMYADQKSFNDRAAQIPEDTFRKMQSMAPGDQAKQFVNLLGYAEFMKQRGVSQAQLDKCLSDQSAIDAVAKNAQAGVEKGVTGTPSFFINDVKFEGGWEQMEPALRAAGAR</sequence>
<dbReference type="InterPro" id="IPR036249">
    <property type="entry name" value="Thioredoxin-like_sf"/>
</dbReference>
<evidence type="ECO:0000256" key="1">
    <source>
        <dbReference type="ARBA" id="ARBA00005791"/>
    </source>
</evidence>
<accession>A0ABV0B1Z8</accession>
<organism evidence="3 4">
    <name type="scientific">Sphingomonas rustica</name>
    <dbReference type="NCBI Taxonomy" id="3103142"/>
    <lineage>
        <taxon>Bacteria</taxon>
        <taxon>Pseudomonadati</taxon>
        <taxon>Pseudomonadota</taxon>
        <taxon>Alphaproteobacteria</taxon>
        <taxon>Sphingomonadales</taxon>
        <taxon>Sphingomonadaceae</taxon>
        <taxon>Sphingomonas</taxon>
    </lineage>
</organism>
<dbReference type="PROSITE" id="PS51257">
    <property type="entry name" value="PROKAR_LIPOPROTEIN"/>
    <property type="match status" value="1"/>
</dbReference>
<name>A0ABV0B1Z8_9SPHN</name>
<dbReference type="RefSeq" id="WP_346244640.1">
    <property type="nucleotide sequence ID" value="NZ_JBDIZK010000001.1"/>
</dbReference>